<reference evidence="2 3" key="1">
    <citation type="journal article" date="2021" name="Hortic Res">
        <title>The domestication of Cucurbita argyrosperma as revealed by the genome of its wild relative.</title>
        <authorList>
            <person name="Barrera-Redondo J."/>
            <person name="Sanchez-de la Vega G."/>
            <person name="Aguirre-Liguori J.A."/>
            <person name="Castellanos-Morales G."/>
            <person name="Gutierrez-Guerrero Y.T."/>
            <person name="Aguirre-Dugua X."/>
            <person name="Aguirre-Planter E."/>
            <person name="Tenaillon M.I."/>
            <person name="Lira-Saade R."/>
            <person name="Eguiarte L.E."/>
        </authorList>
    </citation>
    <scope>NUCLEOTIDE SEQUENCE [LARGE SCALE GENOMIC DNA]</scope>
    <source>
        <strain evidence="2">JBR-2021</strain>
    </source>
</reference>
<evidence type="ECO:0000256" key="1">
    <source>
        <dbReference type="SAM" id="MobiDB-lite"/>
    </source>
</evidence>
<feature type="non-terminal residue" evidence="2">
    <location>
        <position position="1"/>
    </location>
</feature>
<keyword evidence="3" id="KW-1185">Reference proteome</keyword>
<feature type="compositionally biased region" description="Gly residues" evidence="1">
    <location>
        <begin position="1"/>
        <end position="11"/>
    </location>
</feature>
<feature type="region of interest" description="Disordered" evidence="1">
    <location>
        <begin position="1"/>
        <end position="64"/>
    </location>
</feature>
<dbReference type="AlphaFoldDB" id="A0AAV6NA95"/>
<name>A0AAV6NA95_9ROSI</name>
<protein>
    <submittedName>
        <fullName evidence="2">Uncharacterized protein</fullName>
    </submittedName>
</protein>
<evidence type="ECO:0000313" key="2">
    <source>
        <dbReference type="EMBL" id="KAG6593290.1"/>
    </source>
</evidence>
<comment type="caution">
    <text evidence="2">The sequence shown here is derived from an EMBL/GenBank/DDBJ whole genome shotgun (WGS) entry which is preliminary data.</text>
</comment>
<gene>
    <name evidence="2" type="ORF">SDJN03_12766</name>
</gene>
<organism evidence="2 3">
    <name type="scientific">Cucurbita argyrosperma subsp. sororia</name>
    <dbReference type="NCBI Taxonomy" id="37648"/>
    <lineage>
        <taxon>Eukaryota</taxon>
        <taxon>Viridiplantae</taxon>
        <taxon>Streptophyta</taxon>
        <taxon>Embryophyta</taxon>
        <taxon>Tracheophyta</taxon>
        <taxon>Spermatophyta</taxon>
        <taxon>Magnoliopsida</taxon>
        <taxon>eudicotyledons</taxon>
        <taxon>Gunneridae</taxon>
        <taxon>Pentapetalae</taxon>
        <taxon>rosids</taxon>
        <taxon>fabids</taxon>
        <taxon>Cucurbitales</taxon>
        <taxon>Cucurbitaceae</taxon>
        <taxon>Cucurbiteae</taxon>
        <taxon>Cucurbita</taxon>
    </lineage>
</organism>
<feature type="compositionally biased region" description="Basic residues" evidence="1">
    <location>
        <begin position="28"/>
        <end position="37"/>
    </location>
</feature>
<dbReference type="EMBL" id="JAGKQH010000008">
    <property type="protein sequence ID" value="KAG6593290.1"/>
    <property type="molecule type" value="Genomic_DNA"/>
</dbReference>
<sequence length="103" mass="11664">MEGGCGWGRLTGDGEKEGFEKGQNGNSGKRRIHHRVYKLSPTEIGRGKRRRNQSRPRGKSDVRRKVVSIRRRRIEENVMHVALALGEEDIVEAEWSTLNAVVA</sequence>
<proteinExistence type="predicted"/>
<feature type="compositionally biased region" description="Basic residues" evidence="1">
    <location>
        <begin position="47"/>
        <end position="57"/>
    </location>
</feature>
<dbReference type="Proteomes" id="UP000685013">
    <property type="component" value="Chromosome 8"/>
</dbReference>
<evidence type="ECO:0000313" key="3">
    <source>
        <dbReference type="Proteomes" id="UP000685013"/>
    </source>
</evidence>
<accession>A0AAV6NA95</accession>